<dbReference type="GO" id="GO:0004556">
    <property type="term" value="F:alpha-amylase activity"/>
    <property type="evidence" value="ECO:0007669"/>
    <property type="project" value="UniProtKB-UniRule"/>
</dbReference>
<evidence type="ECO:0000313" key="15">
    <source>
        <dbReference type="EMBL" id="SDE39370.1"/>
    </source>
</evidence>
<dbReference type="Gene3D" id="3.20.20.80">
    <property type="entry name" value="Glycosidases"/>
    <property type="match status" value="1"/>
</dbReference>
<feature type="domain" description="CBM20" evidence="14">
    <location>
        <begin position="599"/>
        <end position="699"/>
    </location>
</feature>
<evidence type="ECO:0000256" key="13">
    <source>
        <dbReference type="SAM" id="SignalP"/>
    </source>
</evidence>
<keyword evidence="8" id="KW-0106">Calcium</keyword>
<evidence type="ECO:0000256" key="1">
    <source>
        <dbReference type="ARBA" id="ARBA00000548"/>
    </source>
</evidence>
<keyword evidence="6" id="KW-0479">Metal-binding</keyword>
<evidence type="ECO:0000256" key="3">
    <source>
        <dbReference type="ARBA" id="ARBA00008061"/>
    </source>
</evidence>
<keyword evidence="10 12" id="KW-0326">Glycosidase</keyword>
<dbReference type="GO" id="GO:0046872">
    <property type="term" value="F:metal ion binding"/>
    <property type="evidence" value="ECO:0007669"/>
    <property type="project" value="UniProtKB-KW"/>
</dbReference>
<dbReference type="InterPro" id="IPR006047">
    <property type="entry name" value="GH13_cat_dom"/>
</dbReference>
<dbReference type="PROSITE" id="PS51318">
    <property type="entry name" value="TAT"/>
    <property type="match status" value="1"/>
</dbReference>
<evidence type="ECO:0000256" key="2">
    <source>
        <dbReference type="ARBA" id="ARBA00001913"/>
    </source>
</evidence>
<dbReference type="InterPro" id="IPR006048">
    <property type="entry name" value="A-amylase/branching_C"/>
</dbReference>
<dbReference type="InterPro" id="IPR013783">
    <property type="entry name" value="Ig-like_fold"/>
</dbReference>
<evidence type="ECO:0000256" key="7">
    <source>
        <dbReference type="ARBA" id="ARBA00022801"/>
    </source>
</evidence>
<dbReference type="PANTHER" id="PTHR43447">
    <property type="entry name" value="ALPHA-AMYLASE"/>
    <property type="match status" value="1"/>
</dbReference>
<dbReference type="InterPro" id="IPR006046">
    <property type="entry name" value="Alpha_amylase"/>
</dbReference>
<evidence type="ECO:0000313" key="16">
    <source>
        <dbReference type="Proteomes" id="UP000198614"/>
    </source>
</evidence>
<dbReference type="SUPFAM" id="SSF51445">
    <property type="entry name" value="(Trans)glycosidases"/>
    <property type="match status" value="1"/>
</dbReference>
<dbReference type="CDD" id="cd05808">
    <property type="entry name" value="CBM20_alpha_amylase"/>
    <property type="match status" value="1"/>
</dbReference>
<dbReference type="InterPro" id="IPR017853">
    <property type="entry name" value="GH"/>
</dbReference>
<dbReference type="Pfam" id="PF00686">
    <property type="entry name" value="CBM_20"/>
    <property type="match status" value="2"/>
</dbReference>
<evidence type="ECO:0000256" key="10">
    <source>
        <dbReference type="ARBA" id="ARBA00023295"/>
    </source>
</evidence>
<keyword evidence="9 12" id="KW-0119">Carbohydrate metabolism</keyword>
<dbReference type="Pfam" id="PF02806">
    <property type="entry name" value="Alpha-amylase_C"/>
    <property type="match status" value="1"/>
</dbReference>
<reference evidence="15 16" key="1">
    <citation type="submission" date="2016-10" db="EMBL/GenBank/DDBJ databases">
        <authorList>
            <person name="de Groot N.N."/>
        </authorList>
    </citation>
    <scope>NUCLEOTIDE SEQUENCE [LARGE SCALE GENOMIC DNA]</scope>
    <source>
        <strain evidence="15 16">CGMCC 4.1859</strain>
    </source>
</reference>
<gene>
    <name evidence="15" type="ORF">SAMN05216260_101547</name>
</gene>
<dbReference type="OrthoDB" id="9805159at2"/>
<evidence type="ECO:0000256" key="6">
    <source>
        <dbReference type="ARBA" id="ARBA00022723"/>
    </source>
</evidence>
<dbReference type="SMART" id="SM00632">
    <property type="entry name" value="Aamy_C"/>
    <property type="match status" value="1"/>
</dbReference>
<dbReference type="GO" id="GO:2001070">
    <property type="term" value="F:starch binding"/>
    <property type="evidence" value="ECO:0007669"/>
    <property type="project" value="InterPro"/>
</dbReference>
<keyword evidence="13" id="KW-0732">Signal</keyword>
<dbReference type="FunFam" id="2.60.40.10:FF:000552">
    <property type="entry name" value="Related to glucoamylase"/>
    <property type="match status" value="1"/>
</dbReference>
<dbReference type="EC" id="3.2.1.1" evidence="4 12"/>
<evidence type="ECO:0000256" key="4">
    <source>
        <dbReference type="ARBA" id="ARBA00012595"/>
    </source>
</evidence>
<dbReference type="SMART" id="SM01065">
    <property type="entry name" value="CBM_2"/>
    <property type="match status" value="2"/>
</dbReference>
<dbReference type="InterPro" id="IPR013784">
    <property type="entry name" value="Carb-bd-like_fold"/>
</dbReference>
<keyword evidence="7 12" id="KW-0378">Hydrolase</keyword>
<feature type="signal peptide" evidence="13">
    <location>
        <begin position="1"/>
        <end position="39"/>
    </location>
</feature>
<accession>A0A1G7CKU9</accession>
<dbReference type="EMBL" id="FNAX01000001">
    <property type="protein sequence ID" value="SDE39370.1"/>
    <property type="molecule type" value="Genomic_DNA"/>
</dbReference>
<comment type="cofactor">
    <cofactor evidence="2">
        <name>Ca(2+)</name>
        <dbReference type="ChEBI" id="CHEBI:29108"/>
    </cofactor>
</comment>
<comment type="catalytic activity">
    <reaction evidence="1 12">
        <text>Endohydrolysis of (1-&gt;4)-alpha-D-glucosidic linkages in polysaccharides containing three or more (1-&gt;4)-alpha-linked D-glucose units.</text>
        <dbReference type="EC" id="3.2.1.1"/>
    </reaction>
</comment>
<evidence type="ECO:0000259" key="14">
    <source>
        <dbReference type="PROSITE" id="PS51166"/>
    </source>
</evidence>
<organism evidence="15 16">
    <name type="scientific">Streptomyces griseoaurantiacus</name>
    <dbReference type="NCBI Taxonomy" id="68213"/>
    <lineage>
        <taxon>Bacteria</taxon>
        <taxon>Bacillati</taxon>
        <taxon>Actinomycetota</taxon>
        <taxon>Actinomycetes</taxon>
        <taxon>Kitasatosporales</taxon>
        <taxon>Streptomycetaceae</taxon>
        <taxon>Streptomyces</taxon>
        <taxon>Streptomyces aurantiacus group</taxon>
    </lineage>
</organism>
<sequence>MTTPHRPPGGLIRRLSTAAAAGALALAGAVALPAAPAQADTTAKKDVIANLWEWNWKSIAKECTDVLGPAGYGAVQVAPPAESLKQPDSYWWDVYQPYSYNLNSRFGTAAAFSSMVSTCHTAGVKVYVDAVVNHTAAQTGTGYNGTTITSKYDTPDFDPGDYHHAGDGYCNDEDGTIDDWNDLAEVQNCELLGLPDLKTGEDAVRTKIAGYLNKLLAAGVDGFRVDAAKHIAKADLAAIEAKLNGTSSGAAPYVFQEVYPGTTPQPADYYASGDVLDFTYASRLKSAFQGNVSDLSSLGSGGILPAANAVAFVTNHDTERNGLHPSYKDGDTYRLANLFQLAWKGATPTVYASWKWNVSDEAPPNSGGFVTDTDCSGGSWYCLDRDPAVLGMVAWHNATDAAAVSNWQSKSSDVIGFGRSGKGFFALNNGSSSASHTFTTGMADGTYTDVVSGGSTKVTVSGGSASLTIPAKGAVAFYDGSYTCPTTSCEGGGDDGGGGSSGTAVTATFNEYASTTSGTNVYVTGSTDALGAWDPSKAVKLSSSGYPVWSARAAVPAHTSFTYKYLKKDASGNVTWESNANRSASAGSSALTLDNSWNVASADATDVTFRVTATTSPGTNVYVVGSLPSLGSWNPADAIPLSSASYPAWSKLVIVPRSTAFTYKYLKKDTSGNVTWESGTNRAFTTGSSSGYTVADTWK</sequence>
<dbReference type="SUPFAM" id="SSF49452">
    <property type="entry name" value="Starch-binding domain-like"/>
    <property type="match status" value="2"/>
</dbReference>
<dbReference type="InterPro" id="IPR013780">
    <property type="entry name" value="Glyco_hydro_b"/>
</dbReference>
<dbReference type="SMART" id="SM00642">
    <property type="entry name" value="Aamy"/>
    <property type="match status" value="1"/>
</dbReference>
<evidence type="ECO:0000256" key="11">
    <source>
        <dbReference type="RuleBase" id="RU003615"/>
    </source>
</evidence>
<evidence type="ECO:0000256" key="5">
    <source>
        <dbReference type="ARBA" id="ARBA00017303"/>
    </source>
</evidence>
<evidence type="ECO:0000256" key="12">
    <source>
        <dbReference type="RuleBase" id="RU361134"/>
    </source>
</evidence>
<dbReference type="PROSITE" id="PS51166">
    <property type="entry name" value="CBM20"/>
    <property type="match status" value="2"/>
</dbReference>
<proteinExistence type="inferred from homology"/>
<feature type="domain" description="CBM20" evidence="14">
    <location>
        <begin position="499"/>
        <end position="599"/>
    </location>
</feature>
<dbReference type="AlphaFoldDB" id="A0A1G7CKU9"/>
<dbReference type="Gene3D" id="2.60.40.10">
    <property type="entry name" value="Immunoglobulins"/>
    <property type="match status" value="2"/>
</dbReference>
<protein>
    <recommendedName>
        <fullName evidence="5 12">Alpha-amylase</fullName>
        <ecNumber evidence="4 12">3.2.1.1</ecNumber>
    </recommendedName>
</protein>
<dbReference type="CDD" id="cd11317">
    <property type="entry name" value="AmyAc_bac_euk_AmyA"/>
    <property type="match status" value="1"/>
</dbReference>
<comment type="similarity">
    <text evidence="3 11">Belongs to the glycosyl hydrolase 13 family.</text>
</comment>
<evidence type="ECO:0000256" key="9">
    <source>
        <dbReference type="ARBA" id="ARBA00023277"/>
    </source>
</evidence>
<dbReference type="PRINTS" id="PR00110">
    <property type="entry name" value="ALPHAAMYLASE"/>
</dbReference>
<dbReference type="InterPro" id="IPR006311">
    <property type="entry name" value="TAT_signal"/>
</dbReference>
<name>A0A1G7CKU9_9ACTN</name>
<feature type="chain" id="PRO_5011786839" description="Alpha-amylase" evidence="13">
    <location>
        <begin position="40"/>
        <end position="699"/>
    </location>
</feature>
<dbReference type="Gene3D" id="2.60.40.1180">
    <property type="entry name" value="Golgi alpha-mannosidase II"/>
    <property type="match status" value="1"/>
</dbReference>
<dbReference type="SUPFAM" id="SSF51011">
    <property type="entry name" value="Glycosyl hydrolase domain"/>
    <property type="match status" value="1"/>
</dbReference>
<dbReference type="Proteomes" id="UP000198614">
    <property type="component" value="Unassembled WGS sequence"/>
</dbReference>
<dbReference type="Pfam" id="PF00128">
    <property type="entry name" value="Alpha-amylase"/>
    <property type="match status" value="1"/>
</dbReference>
<dbReference type="InterPro" id="IPR031319">
    <property type="entry name" value="A-amylase_C"/>
</dbReference>
<dbReference type="InterPro" id="IPR002044">
    <property type="entry name" value="CBM20"/>
</dbReference>
<dbReference type="GO" id="GO:0005975">
    <property type="term" value="P:carbohydrate metabolic process"/>
    <property type="evidence" value="ECO:0007669"/>
    <property type="project" value="InterPro"/>
</dbReference>
<evidence type="ECO:0000256" key="8">
    <source>
        <dbReference type="ARBA" id="ARBA00022837"/>
    </source>
</evidence>